<dbReference type="Pfam" id="PF01580">
    <property type="entry name" value="FtsK_SpoIIIE"/>
    <property type="match status" value="1"/>
</dbReference>
<dbReference type="Gene3D" id="3.40.50.300">
    <property type="entry name" value="P-loop containing nucleotide triphosphate hydrolases"/>
    <property type="match status" value="1"/>
</dbReference>
<protein>
    <submittedName>
        <fullName evidence="7">FHA domain-containing protein</fullName>
    </submittedName>
</protein>
<gene>
    <name evidence="7" type="ORF">FYJ50_08205</name>
</gene>
<dbReference type="PROSITE" id="PS50006">
    <property type="entry name" value="FHA_DOMAIN"/>
    <property type="match status" value="1"/>
</dbReference>
<evidence type="ECO:0000313" key="8">
    <source>
        <dbReference type="Proteomes" id="UP000470082"/>
    </source>
</evidence>
<dbReference type="PANTHER" id="PTHR22683:SF1">
    <property type="entry name" value="TYPE VII SECRETION SYSTEM PROTEIN ESSC"/>
    <property type="match status" value="1"/>
</dbReference>
<dbReference type="GO" id="GO:0003677">
    <property type="term" value="F:DNA binding"/>
    <property type="evidence" value="ECO:0007669"/>
    <property type="project" value="InterPro"/>
</dbReference>
<evidence type="ECO:0000259" key="5">
    <source>
        <dbReference type="PROSITE" id="PS50006"/>
    </source>
</evidence>
<keyword evidence="4" id="KW-0472">Membrane</keyword>
<dbReference type="RefSeq" id="WP_154460935.1">
    <property type="nucleotide sequence ID" value="NZ_VUMM01000019.1"/>
</dbReference>
<feature type="transmembrane region" description="Helical" evidence="4">
    <location>
        <begin position="232"/>
        <end position="252"/>
    </location>
</feature>
<evidence type="ECO:0000259" key="6">
    <source>
        <dbReference type="PROSITE" id="PS50901"/>
    </source>
</evidence>
<dbReference type="CDD" id="cd00060">
    <property type="entry name" value="FHA"/>
    <property type="match status" value="1"/>
</dbReference>
<evidence type="ECO:0000313" key="7">
    <source>
        <dbReference type="EMBL" id="MSS02069.1"/>
    </source>
</evidence>
<dbReference type="PROSITE" id="PS50901">
    <property type="entry name" value="FTSK"/>
    <property type="match status" value="1"/>
</dbReference>
<feature type="binding site" evidence="3">
    <location>
        <begin position="513"/>
        <end position="520"/>
    </location>
    <ligand>
        <name>ATP</name>
        <dbReference type="ChEBI" id="CHEBI:30616"/>
    </ligand>
</feature>
<dbReference type="SUPFAM" id="SSF52540">
    <property type="entry name" value="P-loop containing nucleoside triphosphate hydrolases"/>
    <property type="match status" value="1"/>
</dbReference>
<evidence type="ECO:0000256" key="4">
    <source>
        <dbReference type="SAM" id="Phobius"/>
    </source>
</evidence>
<dbReference type="Proteomes" id="UP000470082">
    <property type="component" value="Unassembled WGS sequence"/>
</dbReference>
<keyword evidence="8" id="KW-1185">Reference proteome</keyword>
<keyword evidence="1 3" id="KW-0547">Nucleotide-binding</keyword>
<dbReference type="CDD" id="cd01127">
    <property type="entry name" value="TrwB_TraG_TraD_VirD4"/>
    <property type="match status" value="1"/>
</dbReference>
<dbReference type="SUPFAM" id="SSF49879">
    <property type="entry name" value="SMAD/FHA domain"/>
    <property type="match status" value="1"/>
</dbReference>
<sequence length="1048" mass="125336">MKRIQIYHQNKCECICFEKQIEYANFRLIEQENKVYICLDNQKMICLKPVRYKEYVFIPVPIRTFSICTIKNQFIVGRDKNCNCQINDLDISSIHFSIEKKEDHFYLKDEKSTNGVYVNGSKVNQIRLKDGDEIWITKYQFFYFGCYLMVPIEQKKEELKSHCMQIEPVKKERKQVLKIERKPIVPESYIWENAPVKTPLFQSIGSSFMILTSSLLSFLILYFMHPEQKNQLIATFFMSCSMAVGFLFFGLYNRKQSFQNSMKQIQFKEHQYFDYLNMLYESIKEKEQKINVLLEEQFNDFMSHQYQFDDVLVDYSHQKYSYFQLKEPPFQYLNSDMDKNIKKWIQMHEIRVQIPIYLKQIKALQLTNSINGWMQVLCECQNDLKYVLVGNSFKECYFLSHPKCMEEGYRLWIFDEKSKQLFQKRKKENQNYLYIFDSTICIDTVYKPSFHYQFNYSIYQKDCLSTGTEKNISFKERKNTVQLEVELGMDEQGEKIILNLDETKDGVHGLIAGTTGSGKSELLYTILIQLAMNNSCSLFQFVLIDFKGGAFSQSFEDFPHCVATITNLDRDLDRFLVLMNCLIDTRQKQLKHAGVNHINVYNLKKNRKMSHLMIVIDEFAQLKEQARQAMASIKEMARIGRSLGIHLILSTQKPMGIIDEQIWANTSFHICMKVNSKQDSMEVLHNDFAYHLKEPGQFILQRQSCVKGHSFYLNEKEMIYQFVNDYDEVLYEKKETETKFERLKQKILSYPESRVELFLPVLSKYPFQNELLVYEDIKDVKQIPFDLYHGQSLYILTDDFSWIPQIFFYFKDPVFTYKLSIPYTDRDFKDMKALFECTFIKEPFTLIVLADSEFLENVESFQKKNIRLIVLTKNPIHFNTGVNRFKCCWNVHSNEYIKTFFTKSHLCNENWIEIQNELYPFQFQKRDPFYQKKKKVHFESHVYLGICQKEWVYWDTRRKLLIVYAQKSLEKDIKDKIKDWPCLDKIQMIHIPSSIAFFQSQEYILNQYEWDILWFGPGYLEYGFYIKRKNIPASFLMFWDERKAYSLE</sequence>
<keyword evidence="2 3" id="KW-0067">ATP-binding</keyword>
<dbReference type="Pfam" id="PF00498">
    <property type="entry name" value="FHA"/>
    <property type="match status" value="1"/>
</dbReference>
<dbReference type="InterPro" id="IPR002543">
    <property type="entry name" value="FtsK_dom"/>
</dbReference>
<dbReference type="PANTHER" id="PTHR22683">
    <property type="entry name" value="SPORULATION PROTEIN RELATED"/>
    <property type="match status" value="1"/>
</dbReference>
<evidence type="ECO:0000256" key="2">
    <source>
        <dbReference type="ARBA" id="ARBA00022840"/>
    </source>
</evidence>
<dbReference type="InterPro" id="IPR050206">
    <property type="entry name" value="FtsK/SpoIIIE/SftA"/>
</dbReference>
<dbReference type="GO" id="GO:0005524">
    <property type="term" value="F:ATP binding"/>
    <property type="evidence" value="ECO:0007669"/>
    <property type="project" value="UniProtKB-UniRule"/>
</dbReference>
<organism evidence="7 8">
    <name type="scientific">Floccifex porci</name>
    <dbReference type="NCBI Taxonomy" id="2606629"/>
    <lineage>
        <taxon>Bacteria</taxon>
        <taxon>Bacillati</taxon>
        <taxon>Bacillota</taxon>
        <taxon>Erysipelotrichia</taxon>
        <taxon>Erysipelotrichales</taxon>
        <taxon>Erysipelotrichaceae</taxon>
        <taxon>Floccifex</taxon>
    </lineage>
</organism>
<dbReference type="AlphaFoldDB" id="A0A7X2N400"/>
<name>A0A7X2N400_9FIRM</name>
<keyword evidence="4" id="KW-1133">Transmembrane helix</keyword>
<evidence type="ECO:0000256" key="3">
    <source>
        <dbReference type="PROSITE-ProRule" id="PRU00289"/>
    </source>
</evidence>
<keyword evidence="4" id="KW-0812">Transmembrane</keyword>
<accession>A0A7X2N400</accession>
<evidence type="ECO:0000256" key="1">
    <source>
        <dbReference type="ARBA" id="ARBA00022741"/>
    </source>
</evidence>
<proteinExistence type="predicted"/>
<feature type="domain" description="FtsK" evidence="6">
    <location>
        <begin position="493"/>
        <end position="681"/>
    </location>
</feature>
<dbReference type="InterPro" id="IPR008984">
    <property type="entry name" value="SMAD_FHA_dom_sf"/>
</dbReference>
<feature type="domain" description="FHA" evidence="5">
    <location>
        <begin position="74"/>
        <end position="123"/>
    </location>
</feature>
<dbReference type="EMBL" id="VUMM01000019">
    <property type="protein sequence ID" value="MSS02069.1"/>
    <property type="molecule type" value="Genomic_DNA"/>
</dbReference>
<dbReference type="Gene3D" id="2.60.200.20">
    <property type="match status" value="1"/>
</dbReference>
<feature type="transmembrane region" description="Helical" evidence="4">
    <location>
        <begin position="204"/>
        <end position="225"/>
    </location>
</feature>
<dbReference type="InterPro" id="IPR000253">
    <property type="entry name" value="FHA_dom"/>
</dbReference>
<comment type="caution">
    <text evidence="7">The sequence shown here is derived from an EMBL/GenBank/DDBJ whole genome shotgun (WGS) entry which is preliminary data.</text>
</comment>
<dbReference type="SMART" id="SM00240">
    <property type="entry name" value="FHA"/>
    <property type="match status" value="1"/>
</dbReference>
<reference evidence="7 8" key="1">
    <citation type="submission" date="2019-08" db="EMBL/GenBank/DDBJ databases">
        <title>In-depth cultivation of the pig gut microbiome towards novel bacterial diversity and tailored functional studies.</title>
        <authorList>
            <person name="Wylensek D."/>
            <person name="Hitch T.C.A."/>
            <person name="Clavel T."/>
        </authorList>
    </citation>
    <scope>NUCLEOTIDE SEQUENCE [LARGE SCALE GENOMIC DNA]</scope>
    <source>
        <strain evidence="7 8">LKV-178-WT-2G</strain>
    </source>
</reference>
<dbReference type="InterPro" id="IPR027417">
    <property type="entry name" value="P-loop_NTPase"/>
</dbReference>